<keyword evidence="4" id="KW-0274">FAD</keyword>
<dbReference type="PANTHER" id="PTHR43429:SF3">
    <property type="entry name" value="NITRITE REDUCTASE [NAD(P)H]"/>
    <property type="match status" value="1"/>
</dbReference>
<comment type="caution">
    <text evidence="6">The sequence shown here is derived from an EMBL/GenBank/DDBJ whole genome shotgun (WGS) entry which is preliminary data.</text>
</comment>
<dbReference type="Pfam" id="PF07992">
    <property type="entry name" value="Pyr_redox_2"/>
    <property type="match status" value="1"/>
</dbReference>
<dbReference type="Gene3D" id="3.50.50.60">
    <property type="entry name" value="FAD/NAD(P)-binding domain"/>
    <property type="match status" value="2"/>
</dbReference>
<dbReference type="PANTHER" id="PTHR43429">
    <property type="entry name" value="PYRIDINE NUCLEOTIDE-DISULFIDE OXIDOREDUCTASE DOMAIN-CONTAINING"/>
    <property type="match status" value="1"/>
</dbReference>
<evidence type="ECO:0000313" key="6">
    <source>
        <dbReference type="EMBL" id="OIQ50527.1"/>
    </source>
</evidence>
<keyword evidence="3" id="KW-0285">Flavoprotein</keyword>
<proteinExistence type="inferred from homology"/>
<dbReference type="InterPro" id="IPR050260">
    <property type="entry name" value="FAD-bd_OxRdtase"/>
</dbReference>
<evidence type="ECO:0000256" key="4">
    <source>
        <dbReference type="ARBA" id="ARBA00022827"/>
    </source>
</evidence>
<gene>
    <name evidence="6" type="primary">padH</name>
    <name evidence="6" type="ORF">BerOc1_02465</name>
</gene>
<keyword evidence="6" id="KW-0560">Oxidoreductase</keyword>
<dbReference type="SUPFAM" id="SSF51905">
    <property type="entry name" value="FAD/NAD(P)-binding domain"/>
    <property type="match status" value="2"/>
</dbReference>
<feature type="domain" description="FAD/NAD(P)-binding" evidence="5">
    <location>
        <begin position="4"/>
        <end position="276"/>
    </location>
</feature>
<dbReference type="PRINTS" id="PR00411">
    <property type="entry name" value="PNDRDTASEI"/>
</dbReference>
<evidence type="ECO:0000256" key="3">
    <source>
        <dbReference type="ARBA" id="ARBA00022630"/>
    </source>
</evidence>
<evidence type="ECO:0000313" key="7">
    <source>
        <dbReference type="Proteomes" id="UP000181901"/>
    </source>
</evidence>
<dbReference type="PRINTS" id="PR00368">
    <property type="entry name" value="FADPNR"/>
</dbReference>
<reference evidence="6 7" key="1">
    <citation type="submission" date="2015-09" db="EMBL/GenBank/DDBJ databases">
        <title>Genome of Desulfovibrio dechloracetivorans BerOc1, a mercury methylating strain isolated from highly hydrocarbons and metals contaminated coastal sediments.</title>
        <authorList>
            <person name="Goni Urriza M."/>
            <person name="Gassie C."/>
            <person name="Bouchez O."/>
            <person name="Klopp C."/>
            <person name="Ranchou-Peyruse A."/>
            <person name="Remy G."/>
        </authorList>
    </citation>
    <scope>NUCLEOTIDE SEQUENCE [LARGE SCALE GENOMIC DNA]</scope>
    <source>
        <strain evidence="6 7">BerOc1</strain>
    </source>
</reference>
<dbReference type="EC" id="1.2.1.58" evidence="6"/>
<dbReference type="InterPro" id="IPR036188">
    <property type="entry name" value="FAD/NAD-bd_sf"/>
</dbReference>
<evidence type="ECO:0000256" key="1">
    <source>
        <dbReference type="ARBA" id="ARBA00001974"/>
    </source>
</evidence>
<name>A0A1J5NBC3_9BACT</name>
<comment type="cofactor">
    <cofactor evidence="1">
        <name>FAD</name>
        <dbReference type="ChEBI" id="CHEBI:57692"/>
    </cofactor>
</comment>
<dbReference type="GO" id="GO:0047110">
    <property type="term" value="F:phenylglyoxylate dehydrogenase (acylating) activity"/>
    <property type="evidence" value="ECO:0007669"/>
    <property type="project" value="UniProtKB-EC"/>
</dbReference>
<keyword evidence="7" id="KW-1185">Reference proteome</keyword>
<dbReference type="RefSeq" id="WP_071545959.1">
    <property type="nucleotide sequence ID" value="NZ_LKAQ01000004.1"/>
</dbReference>
<evidence type="ECO:0000256" key="2">
    <source>
        <dbReference type="ARBA" id="ARBA00006442"/>
    </source>
</evidence>
<dbReference type="InterPro" id="IPR023753">
    <property type="entry name" value="FAD/NAD-binding_dom"/>
</dbReference>
<dbReference type="Proteomes" id="UP000181901">
    <property type="component" value="Unassembled WGS sequence"/>
</dbReference>
<accession>A0A1J5NBC3</accession>
<organism evidence="6 7">
    <name type="scientific">Pseudodesulfovibrio hydrargyri</name>
    <dbReference type="NCBI Taxonomy" id="2125990"/>
    <lineage>
        <taxon>Bacteria</taxon>
        <taxon>Pseudomonadati</taxon>
        <taxon>Thermodesulfobacteriota</taxon>
        <taxon>Desulfovibrionia</taxon>
        <taxon>Desulfovibrionales</taxon>
        <taxon>Desulfovibrionaceae</taxon>
    </lineage>
</organism>
<protein>
    <submittedName>
        <fullName evidence="6">NADH-dependent phenylglyoxylate dehydrogenase subunit epsilon</fullName>
        <ecNumber evidence="6">1.2.1.58</ecNumber>
    </submittedName>
</protein>
<evidence type="ECO:0000259" key="5">
    <source>
        <dbReference type="Pfam" id="PF07992"/>
    </source>
</evidence>
<dbReference type="AlphaFoldDB" id="A0A1J5NBC3"/>
<dbReference type="OrthoDB" id="9768666at2"/>
<dbReference type="EMBL" id="LKAQ01000004">
    <property type="protein sequence ID" value="OIQ50527.1"/>
    <property type="molecule type" value="Genomic_DNA"/>
</dbReference>
<sequence length="413" mass="44729">MSTQYVMIGAGPAAQSAAKVIRTADKDGEIVFITREETLPYSPVALPYLLDDMKSDALFAKGQQLLKDLNVSFVTGKEVAGVDANGKQVLFSDGSSQAYDKLLVATGASPIRIPVEGLTEEDTFVFRTFADYERLAANCCKGGDVLIYGAGLVSVELAEKLSHSGYNVTIVVRSHLLRRYFSPETVATLQKMFADKGVNIISGTTIASAKKNGGKYAVTLSNGETKDFDALVMALGVTPNLVQGLEVAGGGIKADQWLAAAEDVYVAGDVAAPADYTGTTYEPCPISPEAAKQGKIAGRNMTGEKQRYDGWVSMNYFRIFDENLFSIGEIEGQTKLDCEILSTGSDNKTLKLLFDKDVLVGVEGFGQKEAHPGVFAFLIRNRVSVGDNKELLLNKPRETALWLMQTYREEHKL</sequence>
<comment type="similarity">
    <text evidence="2">Belongs to the FAD-dependent oxidoreductase family.</text>
</comment>